<proteinExistence type="predicted"/>
<dbReference type="KEGG" id="hsr:HSBAA_28600"/>
<keyword evidence="1" id="KW-0436">Ligase</keyword>
<dbReference type="AlphaFoldDB" id="A0A455UEJ3"/>
<organism evidence="5 6">
    <name type="scientific">Vreelandella sulfidaeris</name>
    <dbReference type="NCBI Taxonomy" id="115553"/>
    <lineage>
        <taxon>Bacteria</taxon>
        <taxon>Pseudomonadati</taxon>
        <taxon>Pseudomonadota</taxon>
        <taxon>Gammaproteobacteria</taxon>
        <taxon>Oceanospirillales</taxon>
        <taxon>Halomonadaceae</taxon>
        <taxon>Vreelandella</taxon>
    </lineage>
</organism>
<dbReference type="Proteomes" id="UP000320231">
    <property type="component" value="Chromosome"/>
</dbReference>
<evidence type="ECO:0000313" key="6">
    <source>
        <dbReference type="Proteomes" id="UP000320231"/>
    </source>
</evidence>
<accession>A0A455UEJ3</accession>
<keyword evidence="4" id="KW-0030">Aminoacyl-tRNA synthetase</keyword>
<dbReference type="EMBL" id="AP019514">
    <property type="protein sequence ID" value="BBI61554.1"/>
    <property type="molecule type" value="Genomic_DNA"/>
</dbReference>
<protein>
    <submittedName>
        <fullName evidence="5">Uncharacterized protein</fullName>
    </submittedName>
</protein>
<gene>
    <name evidence="5" type="ORF">HSBAA_28600</name>
</gene>
<reference evidence="5 6" key="1">
    <citation type="journal article" date="2019" name="Microbiol. Resour. Announc.">
        <title>Complete Genome Sequence of Halomonas sulfidaeris Strain Esulfide1 Isolated from a Metal Sulfide Rock at a Depth of 2,200 Meters, Obtained Using Nanopore Sequencing.</title>
        <authorList>
            <person name="Saito M."/>
            <person name="Nishigata A."/>
            <person name="Galipon J."/>
            <person name="Arakawa K."/>
        </authorList>
    </citation>
    <scope>NUCLEOTIDE SEQUENCE [LARGE SCALE GENOMIC DNA]</scope>
    <source>
        <strain evidence="5 6">ATCC BAA-803</strain>
    </source>
</reference>
<evidence type="ECO:0000256" key="2">
    <source>
        <dbReference type="ARBA" id="ARBA00022741"/>
    </source>
</evidence>
<dbReference type="GO" id="GO:0005524">
    <property type="term" value="F:ATP binding"/>
    <property type="evidence" value="ECO:0007669"/>
    <property type="project" value="UniProtKB-KW"/>
</dbReference>
<dbReference type="SUPFAM" id="SSF47323">
    <property type="entry name" value="Anticodon-binding domain of a subclass of class I aminoacyl-tRNA synthetases"/>
    <property type="match status" value="1"/>
</dbReference>
<evidence type="ECO:0000256" key="3">
    <source>
        <dbReference type="ARBA" id="ARBA00022840"/>
    </source>
</evidence>
<keyword evidence="3" id="KW-0067">ATP-binding</keyword>
<evidence type="ECO:0000256" key="1">
    <source>
        <dbReference type="ARBA" id="ARBA00022598"/>
    </source>
</evidence>
<dbReference type="InterPro" id="IPR009080">
    <property type="entry name" value="tRNAsynth_Ia_anticodon-bd"/>
</dbReference>
<evidence type="ECO:0000313" key="5">
    <source>
        <dbReference type="EMBL" id="BBI61554.1"/>
    </source>
</evidence>
<name>A0A455UEJ3_9GAMM</name>
<evidence type="ECO:0000256" key="4">
    <source>
        <dbReference type="ARBA" id="ARBA00023146"/>
    </source>
</evidence>
<sequence>MAEDAREFLNIESLDWHTRQSVLTDHSINKFKPLMTRVERDKIDAMIEASKEDLVEEQKLKEAPKARWQMNPSPLKSILQRLRRSTSGLHASLRPST</sequence>
<dbReference type="GO" id="GO:0004812">
    <property type="term" value="F:aminoacyl-tRNA ligase activity"/>
    <property type="evidence" value="ECO:0007669"/>
    <property type="project" value="UniProtKB-KW"/>
</dbReference>
<keyword evidence="2" id="KW-0547">Nucleotide-binding</keyword>
<dbReference type="GO" id="GO:0006418">
    <property type="term" value="P:tRNA aminoacylation for protein translation"/>
    <property type="evidence" value="ECO:0007669"/>
    <property type="project" value="InterPro"/>
</dbReference>